<evidence type="ECO:0000313" key="2">
    <source>
        <dbReference type="EMBL" id="MDA0163048.1"/>
    </source>
</evidence>
<keyword evidence="3" id="KW-1185">Reference proteome</keyword>
<reference evidence="2" key="1">
    <citation type="submission" date="2022-10" db="EMBL/GenBank/DDBJ databases">
        <title>The WGS of Solirubrobacter ginsenosidimutans DSM 21036.</title>
        <authorList>
            <person name="Jiang Z."/>
        </authorList>
    </citation>
    <scope>NUCLEOTIDE SEQUENCE</scope>
    <source>
        <strain evidence="2">DSM 21036</strain>
    </source>
</reference>
<gene>
    <name evidence="2" type="ORF">OM076_22435</name>
</gene>
<comment type="caution">
    <text evidence="2">The sequence shown here is derived from an EMBL/GenBank/DDBJ whole genome shotgun (WGS) entry which is preliminary data.</text>
</comment>
<proteinExistence type="predicted"/>
<feature type="signal peptide" evidence="1">
    <location>
        <begin position="1"/>
        <end position="20"/>
    </location>
</feature>
<feature type="chain" id="PRO_5040750578" evidence="1">
    <location>
        <begin position="21"/>
        <end position="432"/>
    </location>
</feature>
<protein>
    <submittedName>
        <fullName evidence="2">Uncharacterized protein</fullName>
    </submittedName>
</protein>
<name>A0A9X3S6Z5_9ACTN</name>
<organism evidence="2 3">
    <name type="scientific">Solirubrobacter ginsenosidimutans</name>
    <dbReference type="NCBI Taxonomy" id="490573"/>
    <lineage>
        <taxon>Bacteria</taxon>
        <taxon>Bacillati</taxon>
        <taxon>Actinomycetota</taxon>
        <taxon>Thermoleophilia</taxon>
        <taxon>Solirubrobacterales</taxon>
        <taxon>Solirubrobacteraceae</taxon>
        <taxon>Solirubrobacter</taxon>
    </lineage>
</organism>
<dbReference type="RefSeq" id="WP_270042289.1">
    <property type="nucleotide sequence ID" value="NZ_JAPDOD010000022.1"/>
</dbReference>
<accession>A0A9X3S6Z5</accession>
<keyword evidence="1" id="KW-0732">Signal</keyword>
<dbReference type="Proteomes" id="UP001149140">
    <property type="component" value="Unassembled WGS sequence"/>
</dbReference>
<sequence length="432" mass="44173">MRWLVAVVSLLAFGAAPAHAARWSAPRAYDRASCDPVSACVLEPAPRVAVNARGAAVAAWVDTHGRVRVAVATRAGQFGRATTLASSGLRPAPAIGPDGTITVVWQGNGGTLRFARRAAGRARFGASAPLAARGDKRGDDLGGVAGEPDGSAVAVYESGENVRTVTISAAGTPGPAMTVGKGGFDHDSVRAAPDGTLAACCIRPVNDDPSVPQDTATKVAVYRSAGGWRLVSAAAVGKDDIETVFASASALVLGSIDVTVGGDAGVLGVPGLARAGADDVVAAPLRALVTRRSRGLAPDVTVDGSGRSVLVFQEKTKPQAFERNAPVFASVAAPGATAFPSRSRLDGREAYQPTVRPLGPGAIAAWQLPDSRWGVAIERDGRFHRAPAPRGAGPALHLGEDFNYNHDLGAGGDYAVLAWVAADGSVRLAEWH</sequence>
<evidence type="ECO:0000256" key="1">
    <source>
        <dbReference type="SAM" id="SignalP"/>
    </source>
</evidence>
<dbReference type="AlphaFoldDB" id="A0A9X3S6Z5"/>
<evidence type="ECO:0000313" key="3">
    <source>
        <dbReference type="Proteomes" id="UP001149140"/>
    </source>
</evidence>
<dbReference type="EMBL" id="JAPDOD010000022">
    <property type="protein sequence ID" value="MDA0163048.1"/>
    <property type="molecule type" value="Genomic_DNA"/>
</dbReference>